<keyword evidence="2" id="KW-1185">Reference proteome</keyword>
<dbReference type="RefSeq" id="WP_184038449.1">
    <property type="nucleotide sequence ID" value="NZ_JACHHY010000011.1"/>
</dbReference>
<gene>
    <name evidence="1" type="ORF">HNQ59_002014</name>
</gene>
<protein>
    <submittedName>
        <fullName evidence="1">Putative Zn-binding protein involved in type VI secretion</fullName>
    </submittedName>
</protein>
<organism evidence="1 2">
    <name type="scientific">Chitinivorax tropicus</name>
    <dbReference type="NCBI Taxonomy" id="714531"/>
    <lineage>
        <taxon>Bacteria</taxon>
        <taxon>Pseudomonadati</taxon>
        <taxon>Pseudomonadota</taxon>
        <taxon>Betaproteobacteria</taxon>
        <taxon>Chitinivorax</taxon>
    </lineage>
</organism>
<evidence type="ECO:0000313" key="1">
    <source>
        <dbReference type="EMBL" id="MBB5018721.1"/>
    </source>
</evidence>
<name>A0A840MU72_9PROT</name>
<dbReference type="InterPro" id="IPR008727">
    <property type="entry name" value="PAAR_motif"/>
</dbReference>
<sequence>MLPVIVLGDATDHGGVVLSASPGSETEGRPMARVGDLVGCPTCMGVYAIAEGDTTWLDEGQPVAYHGCKTTCGASLISSQTLIGRRASGPSRAAAGVLGGAGRGTMVSYQPWAGAALVDDTAQSSTAQPANASGPFRGRFRLVQAATGEPIGGHPFTVSYAGGEPIQGQTDDDGYTPWVETAQLVALHFTTRGA</sequence>
<reference evidence="1 2" key="1">
    <citation type="submission" date="2020-08" db="EMBL/GenBank/DDBJ databases">
        <title>Genomic Encyclopedia of Type Strains, Phase IV (KMG-IV): sequencing the most valuable type-strain genomes for metagenomic binning, comparative biology and taxonomic classification.</title>
        <authorList>
            <person name="Goeker M."/>
        </authorList>
    </citation>
    <scope>NUCLEOTIDE SEQUENCE [LARGE SCALE GENOMIC DNA]</scope>
    <source>
        <strain evidence="1 2">DSM 27165</strain>
    </source>
</reference>
<dbReference type="Proteomes" id="UP000575898">
    <property type="component" value="Unassembled WGS sequence"/>
</dbReference>
<comment type="caution">
    <text evidence="1">The sequence shown here is derived from an EMBL/GenBank/DDBJ whole genome shotgun (WGS) entry which is preliminary data.</text>
</comment>
<dbReference type="CDD" id="cd14744">
    <property type="entry name" value="PAAR_CT_2"/>
    <property type="match status" value="1"/>
</dbReference>
<accession>A0A840MU72</accession>
<dbReference type="Gene3D" id="2.60.200.60">
    <property type="match status" value="1"/>
</dbReference>
<evidence type="ECO:0000313" key="2">
    <source>
        <dbReference type="Proteomes" id="UP000575898"/>
    </source>
</evidence>
<dbReference type="AlphaFoldDB" id="A0A840MU72"/>
<dbReference type="EMBL" id="JACHHY010000011">
    <property type="protein sequence ID" value="MBB5018721.1"/>
    <property type="molecule type" value="Genomic_DNA"/>
</dbReference>
<proteinExistence type="predicted"/>
<dbReference type="Pfam" id="PF05488">
    <property type="entry name" value="PAAR_motif"/>
    <property type="match status" value="1"/>
</dbReference>